<feature type="compositionally biased region" description="Low complexity" evidence="12">
    <location>
        <begin position="618"/>
        <end position="635"/>
    </location>
</feature>
<dbReference type="GO" id="GO:0007289">
    <property type="term" value="P:spermatid nucleus differentiation"/>
    <property type="evidence" value="ECO:0007669"/>
    <property type="project" value="TreeGrafter"/>
</dbReference>
<accession>A0AAD5AYU1</accession>
<evidence type="ECO:0000313" key="15">
    <source>
        <dbReference type="Proteomes" id="UP001205998"/>
    </source>
</evidence>
<comment type="caution">
    <text evidence="14">The sequence shown here is derived from an EMBL/GenBank/DDBJ whole genome shotgun (WGS) entry which is preliminary data.</text>
</comment>
<evidence type="ECO:0000256" key="12">
    <source>
        <dbReference type="SAM" id="MobiDB-lite"/>
    </source>
</evidence>
<evidence type="ECO:0000256" key="1">
    <source>
        <dbReference type="ARBA" id="ARBA00004173"/>
    </source>
</evidence>
<reference evidence="14" key="1">
    <citation type="submission" date="2018-07" db="EMBL/GenBank/DDBJ databases">
        <title>Comparative genomics of catfishes provides insights into carnivory and benthic adaptation.</title>
        <authorList>
            <person name="Zhang Y."/>
            <person name="Wang D."/>
            <person name="Peng Z."/>
            <person name="Zheng S."/>
            <person name="Shao F."/>
            <person name="Tao W."/>
        </authorList>
    </citation>
    <scope>NUCLEOTIDE SEQUENCE</scope>
    <source>
        <strain evidence="14">Chongqing</strain>
    </source>
</reference>
<keyword evidence="15" id="KW-1185">Reference proteome</keyword>
<evidence type="ECO:0000256" key="11">
    <source>
        <dbReference type="ARBA" id="ARBA00035187"/>
    </source>
</evidence>
<evidence type="ECO:0000256" key="6">
    <source>
        <dbReference type="ARBA" id="ARBA00022946"/>
    </source>
</evidence>
<dbReference type="InterPro" id="IPR001164">
    <property type="entry name" value="ArfGAP_dom"/>
</dbReference>
<dbReference type="Gene3D" id="3.30.450.50">
    <property type="entry name" value="Longin domain"/>
    <property type="match status" value="1"/>
</dbReference>
<keyword evidence="9" id="KW-0687">Ribonucleoprotein</keyword>
<dbReference type="Gene3D" id="1.10.220.150">
    <property type="entry name" value="Arf GTPase activating protein"/>
    <property type="match status" value="1"/>
</dbReference>
<feature type="compositionally biased region" description="Polar residues" evidence="12">
    <location>
        <begin position="641"/>
        <end position="650"/>
    </location>
</feature>
<dbReference type="Gene3D" id="1.10.1520.10">
    <property type="entry name" value="Ribonuclease III domain"/>
    <property type="match status" value="1"/>
</dbReference>
<keyword evidence="6" id="KW-0809">Transit peptide</keyword>
<dbReference type="GO" id="GO:0045109">
    <property type="term" value="P:intermediate filament organization"/>
    <property type="evidence" value="ECO:0007669"/>
    <property type="project" value="TreeGrafter"/>
</dbReference>
<comment type="subcellular location">
    <subcellularLocation>
        <location evidence="1">Mitochondrion</location>
    </subcellularLocation>
</comment>
<comment type="similarity">
    <text evidence="10">Belongs to the ribonuclease III family. Mitochondrion-specific ribosomal protein mL44 subfamily.</text>
</comment>
<gene>
    <name evidence="14" type="ORF">C0J50_15034</name>
</gene>
<dbReference type="AlphaFoldDB" id="A0AAD5AYU1"/>
<sequence length="767" mass="81293">MAACGTLLSRGVLTLGLHYQRVCRSVLVTQSREKKRWMKAYTLLMERKRKLEGPPPPTPRSQQPNWDHHAEVEAFSARLKERFSTDLLKTAFVNPCYIRSEETRRHALGLDAESTALNLKDNTELQAHGQDFTLGFLTEWCRDNFPSLPEDGVASIVRHLTGSEIVCHVARNLAVEELAMTAKFPVPDDVLRGTFFAVIGALERSSGSERAGLFIRDFLVTQLIGKDLFEVWKVVNPMGILVEELNRRGASLPEPRLIRSSGASTVLPLYFVGLYWRGLNPPHRVKSISMTTFTQQEIEFLQKHGNEVCKQIWLGLFDDRSSTIPDFREPQKVKEFLQEKYEKKRWYVPPEQAKVVASVHASMSGSSASSTNSTPEVRPLKTLLGDSAPALHLSRNTPSQSPVVSRVQSAPQDRKFDLLSDLGGDIFAGPTSQSTGSSGFANFANFNSHPAAPNASADFANFDAFGSSAAATAQSAAFPSAPQAPFQPAQTGGSAGVPNANFANFDNFPKSCSADFATYGSAQANCSGGGAKGDGGAVPADRYAALADLDNIFSSGKTEQGSSSAPPSAGVGPPPPQAALLGGDRYAALAVLDNVFSVPVPSGSSFAPATSTQGSGFGAPPGVPAQQPQQGALPQGFGGPSTNPFVSTGIPQAAPPSNPFQANGRPAAASFGPGSMSMPTGFSNTAAYNLPTSFSGNFQQPFPGQGFPQPQVYAHQPNGGGFAAFGQGKAAQFGQNMAAPGVTNNPFLAGAPVGQYPSGSSSMNPFL</sequence>
<keyword evidence="7" id="KW-0689">Ribosomal protein</keyword>
<feature type="domain" description="Arf-GAP" evidence="13">
    <location>
        <begin position="248"/>
        <end position="355"/>
    </location>
</feature>
<feature type="region of interest" description="Disordered" evidence="12">
    <location>
        <begin position="603"/>
        <end position="672"/>
    </location>
</feature>
<evidence type="ECO:0000256" key="2">
    <source>
        <dbReference type="ARBA" id="ARBA00022723"/>
    </source>
</evidence>
<feature type="region of interest" description="Disordered" evidence="12">
    <location>
        <begin position="48"/>
        <end position="67"/>
    </location>
</feature>
<evidence type="ECO:0000256" key="9">
    <source>
        <dbReference type="ARBA" id="ARBA00023274"/>
    </source>
</evidence>
<dbReference type="GO" id="GO:0031410">
    <property type="term" value="C:cytoplasmic vesicle"/>
    <property type="evidence" value="ECO:0007669"/>
    <property type="project" value="TreeGrafter"/>
</dbReference>
<evidence type="ECO:0000313" key="14">
    <source>
        <dbReference type="EMBL" id="KAI5625488.1"/>
    </source>
</evidence>
<dbReference type="InterPro" id="IPR052248">
    <property type="entry name" value="Arf-GAP_FG-repeat_protein"/>
</dbReference>
<dbReference type="InterPro" id="IPR044444">
    <property type="entry name" value="Ribosomal_mL44_DSRM_metazoa"/>
</dbReference>
<name>A0AAD5AYU1_SILAS</name>
<keyword evidence="2" id="KW-0479">Metal-binding</keyword>
<dbReference type="SUPFAM" id="SSF57863">
    <property type="entry name" value="ArfGap/RecO-like zinc finger"/>
    <property type="match status" value="1"/>
</dbReference>
<dbReference type="Pfam" id="PF01412">
    <property type="entry name" value="ArfGap"/>
    <property type="match status" value="1"/>
</dbReference>
<dbReference type="PANTHER" id="PTHR46134:SF6">
    <property type="entry name" value="ARF-GAP DOMAIN AND FG REPEAT-CONTAINING PROTEIN 1 ISOFORM X1"/>
    <property type="match status" value="1"/>
</dbReference>
<dbReference type="SMART" id="SM00105">
    <property type="entry name" value="ArfGap"/>
    <property type="match status" value="1"/>
</dbReference>
<dbReference type="FunFam" id="1.10.1520.10:FF:000010">
    <property type="entry name" value="39S ribosomal protein L44, mitochondrial"/>
    <property type="match status" value="1"/>
</dbReference>
<feature type="compositionally biased region" description="Low complexity" evidence="12">
    <location>
        <begin position="560"/>
        <end position="571"/>
    </location>
</feature>
<dbReference type="GO" id="GO:0005096">
    <property type="term" value="F:GTPase activator activity"/>
    <property type="evidence" value="ECO:0007669"/>
    <property type="project" value="InterPro"/>
</dbReference>
<dbReference type="SUPFAM" id="SSF69065">
    <property type="entry name" value="RNase III domain-like"/>
    <property type="match status" value="1"/>
</dbReference>
<evidence type="ECO:0000256" key="5">
    <source>
        <dbReference type="ARBA" id="ARBA00022833"/>
    </source>
</evidence>
<keyword evidence="3" id="KW-0677">Repeat</keyword>
<keyword evidence="5" id="KW-0862">Zinc</keyword>
<dbReference type="GO" id="GO:0008270">
    <property type="term" value="F:zinc ion binding"/>
    <property type="evidence" value="ECO:0007669"/>
    <property type="project" value="UniProtKB-KW"/>
</dbReference>
<dbReference type="GO" id="GO:0001675">
    <property type="term" value="P:acrosome assembly"/>
    <property type="evidence" value="ECO:0007669"/>
    <property type="project" value="TreeGrafter"/>
</dbReference>
<dbReference type="InterPro" id="IPR055189">
    <property type="entry name" value="RM44_endonuclase"/>
</dbReference>
<dbReference type="Proteomes" id="UP001205998">
    <property type="component" value="Unassembled WGS sequence"/>
</dbReference>
<evidence type="ECO:0000256" key="3">
    <source>
        <dbReference type="ARBA" id="ARBA00022737"/>
    </source>
</evidence>
<feature type="region of interest" description="Disordered" evidence="12">
    <location>
        <begin position="554"/>
        <end position="579"/>
    </location>
</feature>
<keyword evidence="8" id="KW-0496">Mitochondrion</keyword>
<organism evidence="14 15">
    <name type="scientific">Silurus asotus</name>
    <name type="common">Amur catfish</name>
    <name type="synonym">Parasilurus asotus</name>
    <dbReference type="NCBI Taxonomy" id="30991"/>
    <lineage>
        <taxon>Eukaryota</taxon>
        <taxon>Metazoa</taxon>
        <taxon>Chordata</taxon>
        <taxon>Craniata</taxon>
        <taxon>Vertebrata</taxon>
        <taxon>Euteleostomi</taxon>
        <taxon>Actinopterygii</taxon>
        <taxon>Neopterygii</taxon>
        <taxon>Teleostei</taxon>
        <taxon>Ostariophysi</taxon>
        <taxon>Siluriformes</taxon>
        <taxon>Siluridae</taxon>
        <taxon>Silurus</taxon>
    </lineage>
</organism>
<dbReference type="Pfam" id="PF22935">
    <property type="entry name" value="RM44_endonuclase"/>
    <property type="match status" value="1"/>
</dbReference>
<dbReference type="InterPro" id="IPR037278">
    <property type="entry name" value="ARFGAP/RecO"/>
</dbReference>
<dbReference type="GO" id="GO:0006396">
    <property type="term" value="P:RNA processing"/>
    <property type="evidence" value="ECO:0007669"/>
    <property type="project" value="InterPro"/>
</dbReference>
<evidence type="ECO:0000256" key="4">
    <source>
        <dbReference type="ARBA" id="ARBA00022771"/>
    </source>
</evidence>
<feature type="non-terminal residue" evidence="14">
    <location>
        <position position="767"/>
    </location>
</feature>
<evidence type="ECO:0000256" key="7">
    <source>
        <dbReference type="ARBA" id="ARBA00022980"/>
    </source>
</evidence>
<dbReference type="PANTHER" id="PTHR46134">
    <property type="entry name" value="DRONGO, ISOFORM F"/>
    <property type="match status" value="1"/>
</dbReference>
<dbReference type="InterPro" id="IPR038508">
    <property type="entry name" value="ArfGAP_dom_sf"/>
</dbReference>
<protein>
    <recommendedName>
        <fullName evidence="11">Large ribosomal subunit protein mL44</fullName>
    </recommendedName>
</protein>
<evidence type="ECO:0000256" key="10">
    <source>
        <dbReference type="ARBA" id="ARBA00024034"/>
    </source>
</evidence>
<dbReference type="Pfam" id="PF22892">
    <property type="entry name" value="DSRM_MRPL44"/>
    <property type="match status" value="1"/>
</dbReference>
<dbReference type="GO" id="GO:0016020">
    <property type="term" value="C:membrane"/>
    <property type="evidence" value="ECO:0007669"/>
    <property type="project" value="TreeGrafter"/>
</dbReference>
<dbReference type="EMBL" id="MU551552">
    <property type="protein sequence ID" value="KAI5625488.1"/>
    <property type="molecule type" value="Genomic_DNA"/>
</dbReference>
<dbReference type="InterPro" id="IPR036389">
    <property type="entry name" value="RNase_III_sf"/>
</dbReference>
<evidence type="ECO:0000256" key="8">
    <source>
        <dbReference type="ARBA" id="ARBA00023128"/>
    </source>
</evidence>
<keyword evidence="4" id="KW-0863">Zinc-finger</keyword>
<dbReference type="GO" id="GO:0004525">
    <property type="term" value="F:ribonuclease III activity"/>
    <property type="evidence" value="ECO:0007669"/>
    <property type="project" value="InterPro"/>
</dbReference>
<proteinExistence type="inferred from homology"/>
<evidence type="ECO:0000259" key="13">
    <source>
        <dbReference type="SMART" id="SM00105"/>
    </source>
</evidence>